<dbReference type="InterPro" id="IPR036271">
    <property type="entry name" value="Tet_transcr_reg_TetR-rel_C_sf"/>
</dbReference>
<dbReference type="SUPFAM" id="SSF46689">
    <property type="entry name" value="Homeodomain-like"/>
    <property type="match status" value="1"/>
</dbReference>
<dbReference type="GO" id="GO:0000976">
    <property type="term" value="F:transcription cis-regulatory region binding"/>
    <property type="evidence" value="ECO:0007669"/>
    <property type="project" value="TreeGrafter"/>
</dbReference>
<evidence type="ECO:0000256" key="4">
    <source>
        <dbReference type="PROSITE-ProRule" id="PRU00335"/>
    </source>
</evidence>
<evidence type="ECO:0000256" key="2">
    <source>
        <dbReference type="ARBA" id="ARBA00023125"/>
    </source>
</evidence>
<dbReference type="Pfam" id="PF13305">
    <property type="entry name" value="TetR_C_33"/>
    <property type="match status" value="1"/>
</dbReference>
<dbReference type="SUPFAM" id="SSF48498">
    <property type="entry name" value="Tetracyclin repressor-like, C-terminal domain"/>
    <property type="match status" value="1"/>
</dbReference>
<dbReference type="Pfam" id="PF00440">
    <property type="entry name" value="TetR_N"/>
    <property type="match status" value="1"/>
</dbReference>
<comment type="caution">
    <text evidence="6">The sequence shown here is derived from an EMBL/GenBank/DDBJ whole genome shotgun (WGS) entry which is preliminary data.</text>
</comment>
<gene>
    <name evidence="6" type="ORF">DXH95_13000</name>
</gene>
<keyword evidence="1" id="KW-0805">Transcription regulation</keyword>
<dbReference type="EMBL" id="QRGP01000002">
    <property type="protein sequence ID" value="RDV02841.1"/>
    <property type="molecule type" value="Genomic_DNA"/>
</dbReference>
<protein>
    <submittedName>
        <fullName evidence="6">TetR/AcrR family transcriptional regulator</fullName>
    </submittedName>
</protein>
<sequence length="196" mass="22327">MLEDTERQYHHGRLRIALLDAARTILDHEGVDHLTIRAVARLAGVSHAAPANHFSDRRALLTALAMRDFYDLTWRVTQAVHASEDGTTDRLHRIAGAFLDYALTYPHRFRLLWRGDLVNMKDPDLETTMNRLYEKLLVATSLDASGKTNISRAIAFWSMVHGYVALRIDAMFIPQTDERTGEPRLTAMINLLFAEE</sequence>
<dbReference type="GO" id="GO:0003700">
    <property type="term" value="F:DNA-binding transcription factor activity"/>
    <property type="evidence" value="ECO:0007669"/>
    <property type="project" value="TreeGrafter"/>
</dbReference>
<dbReference type="InterPro" id="IPR050109">
    <property type="entry name" value="HTH-type_TetR-like_transc_reg"/>
</dbReference>
<keyword evidence="3" id="KW-0804">Transcription</keyword>
<evidence type="ECO:0000259" key="5">
    <source>
        <dbReference type="PROSITE" id="PS50977"/>
    </source>
</evidence>
<name>A0A371B607_9SPHN</name>
<dbReference type="PROSITE" id="PS50977">
    <property type="entry name" value="HTH_TETR_2"/>
    <property type="match status" value="1"/>
</dbReference>
<dbReference type="OrthoDB" id="7056813at2"/>
<accession>A0A371B607</accession>
<dbReference type="InterPro" id="IPR001647">
    <property type="entry name" value="HTH_TetR"/>
</dbReference>
<keyword evidence="2 4" id="KW-0238">DNA-binding</keyword>
<dbReference type="RefSeq" id="WP_115549943.1">
    <property type="nucleotide sequence ID" value="NZ_QRGP01000002.1"/>
</dbReference>
<evidence type="ECO:0000313" key="6">
    <source>
        <dbReference type="EMBL" id="RDV02841.1"/>
    </source>
</evidence>
<dbReference type="Proteomes" id="UP000263833">
    <property type="component" value="Unassembled WGS sequence"/>
</dbReference>
<evidence type="ECO:0000256" key="3">
    <source>
        <dbReference type="ARBA" id="ARBA00023163"/>
    </source>
</evidence>
<dbReference type="InterPro" id="IPR009057">
    <property type="entry name" value="Homeodomain-like_sf"/>
</dbReference>
<dbReference type="InterPro" id="IPR025996">
    <property type="entry name" value="MT1864/Rv1816-like_C"/>
</dbReference>
<organism evidence="6 7">
    <name type="scientific">Sphingorhabdus pulchriflava</name>
    <dbReference type="NCBI Taxonomy" id="2292257"/>
    <lineage>
        <taxon>Bacteria</taxon>
        <taxon>Pseudomonadati</taxon>
        <taxon>Pseudomonadota</taxon>
        <taxon>Alphaproteobacteria</taxon>
        <taxon>Sphingomonadales</taxon>
        <taxon>Sphingomonadaceae</taxon>
        <taxon>Sphingorhabdus</taxon>
    </lineage>
</organism>
<dbReference type="PANTHER" id="PTHR30055:SF220">
    <property type="entry name" value="TETR-FAMILY REGULATORY PROTEIN"/>
    <property type="match status" value="1"/>
</dbReference>
<proteinExistence type="predicted"/>
<evidence type="ECO:0000256" key="1">
    <source>
        <dbReference type="ARBA" id="ARBA00023015"/>
    </source>
</evidence>
<evidence type="ECO:0000313" key="7">
    <source>
        <dbReference type="Proteomes" id="UP000263833"/>
    </source>
</evidence>
<feature type="domain" description="HTH tetR-type" evidence="5">
    <location>
        <begin position="12"/>
        <end position="72"/>
    </location>
</feature>
<reference evidence="7" key="1">
    <citation type="submission" date="2018-08" db="EMBL/GenBank/DDBJ databases">
        <authorList>
            <person name="Kim S.-J."/>
            <person name="Jung G.-Y."/>
        </authorList>
    </citation>
    <scope>NUCLEOTIDE SEQUENCE [LARGE SCALE GENOMIC DNA]</scope>
    <source>
        <strain evidence="7">GY_G</strain>
    </source>
</reference>
<keyword evidence="7" id="KW-1185">Reference proteome</keyword>
<dbReference type="Gene3D" id="1.10.357.10">
    <property type="entry name" value="Tetracycline Repressor, domain 2"/>
    <property type="match status" value="1"/>
</dbReference>
<dbReference type="AlphaFoldDB" id="A0A371B607"/>
<dbReference type="PANTHER" id="PTHR30055">
    <property type="entry name" value="HTH-TYPE TRANSCRIPTIONAL REGULATOR RUTR"/>
    <property type="match status" value="1"/>
</dbReference>
<feature type="DNA-binding region" description="H-T-H motif" evidence="4">
    <location>
        <begin position="35"/>
        <end position="54"/>
    </location>
</feature>
<dbReference type="PRINTS" id="PR00455">
    <property type="entry name" value="HTHTETR"/>
</dbReference>